<dbReference type="SUPFAM" id="SSF64182">
    <property type="entry name" value="DHH phosphoesterases"/>
    <property type="match status" value="1"/>
</dbReference>
<dbReference type="Gene3D" id="3.10.310.30">
    <property type="match status" value="1"/>
</dbReference>
<name>A0AAD4XUG7_9MAGN</name>
<comment type="caution">
    <text evidence="1">The sequence shown here is derived from an EMBL/GenBank/DDBJ whole genome shotgun (WGS) entry which is preliminary data.</text>
</comment>
<dbReference type="InterPro" id="IPR038763">
    <property type="entry name" value="DHH_sf"/>
</dbReference>
<accession>A0AAD4XUG7</accession>
<dbReference type="EMBL" id="JAJJMB010003697">
    <property type="protein sequence ID" value="KAI3946179.1"/>
    <property type="molecule type" value="Genomic_DNA"/>
</dbReference>
<keyword evidence="2" id="KW-1185">Reference proteome</keyword>
<evidence type="ECO:0008006" key="3">
    <source>
        <dbReference type="Google" id="ProtNLM"/>
    </source>
</evidence>
<reference evidence="1" key="1">
    <citation type="submission" date="2022-04" db="EMBL/GenBank/DDBJ databases">
        <title>A functionally conserved STORR gene fusion in Papaver species that diverged 16.8 million years ago.</title>
        <authorList>
            <person name="Catania T."/>
        </authorList>
    </citation>
    <scope>NUCLEOTIDE SEQUENCE</scope>
    <source>
        <strain evidence="1">S-188037</strain>
    </source>
</reference>
<dbReference type="PANTHER" id="PTHR46922:SF4">
    <property type="entry name" value="DHHA1 DOMAIN PROTEIN"/>
    <property type="match status" value="1"/>
</dbReference>
<dbReference type="Proteomes" id="UP001202328">
    <property type="component" value="Unassembled WGS sequence"/>
</dbReference>
<organism evidence="1 2">
    <name type="scientific">Papaver atlanticum</name>
    <dbReference type="NCBI Taxonomy" id="357466"/>
    <lineage>
        <taxon>Eukaryota</taxon>
        <taxon>Viridiplantae</taxon>
        <taxon>Streptophyta</taxon>
        <taxon>Embryophyta</taxon>
        <taxon>Tracheophyta</taxon>
        <taxon>Spermatophyta</taxon>
        <taxon>Magnoliopsida</taxon>
        <taxon>Ranunculales</taxon>
        <taxon>Papaveraceae</taxon>
        <taxon>Papaveroideae</taxon>
        <taxon>Papaver</taxon>
    </lineage>
</organism>
<sequence>MLFVSNNLIKLRFRRLTGNNNISCGFHLIRVLENRIPSINFNFELKRKLIHTTSNNKIMEGSIKKSKPAVLYHYPCPDGVFAALASHLYFSAIKQDVLYYPNTVYSPVKLEDLPLDEINQVYLLDFVGPSGFVANLSSHVESVIILDHHKTAVEMFKADTSIHENVVKVIDMERSGATIAYDYFKKKLSDEGVGKELVAEDKLERVNQLFKYIEDVDLWRWALPDSKAFTSGMKDLNIEYDVRLNPALFGQLLLLDPRLVIDQGMSSLSQKQNRIDEVLDGSYEIALGGGLFGHCLAVDADSVPNLRSELGHQLANKSRDLNMRGIGAVVYRVPELGNADFLKISLRSVETEDTTPISQKFGGGGHRNASSFMLSSAEFNQWKLPVTAST</sequence>
<gene>
    <name evidence="1" type="ORF">MKW98_008772</name>
</gene>
<protein>
    <recommendedName>
        <fullName evidence="3">DHHA1 domain-containing protein</fullName>
    </recommendedName>
</protein>
<evidence type="ECO:0000313" key="2">
    <source>
        <dbReference type="Proteomes" id="UP001202328"/>
    </source>
</evidence>
<proteinExistence type="predicted"/>
<dbReference type="PANTHER" id="PTHR46922">
    <property type="entry name" value="DHHA1 DOMAIN PROTEIN"/>
    <property type="match status" value="1"/>
</dbReference>
<evidence type="ECO:0000313" key="1">
    <source>
        <dbReference type="EMBL" id="KAI3946179.1"/>
    </source>
</evidence>
<dbReference type="AlphaFoldDB" id="A0AAD4XUG7"/>